<comment type="caution">
    <text evidence="2">The sequence shown here is derived from an EMBL/GenBank/DDBJ whole genome shotgun (WGS) entry which is preliminary data.</text>
</comment>
<protein>
    <submittedName>
        <fullName evidence="2">NAD(P)H-dependent oxidoreductase</fullName>
    </submittedName>
</protein>
<dbReference type="GO" id="GO:0016491">
    <property type="term" value="F:oxidoreductase activity"/>
    <property type="evidence" value="ECO:0007669"/>
    <property type="project" value="InterPro"/>
</dbReference>
<dbReference type="Gene3D" id="3.40.50.360">
    <property type="match status" value="1"/>
</dbReference>
<name>A0A9X3N308_9ACTN</name>
<dbReference type="GO" id="GO:0005829">
    <property type="term" value="C:cytosol"/>
    <property type="evidence" value="ECO:0007669"/>
    <property type="project" value="TreeGrafter"/>
</dbReference>
<proteinExistence type="predicted"/>
<evidence type="ECO:0000259" key="1">
    <source>
        <dbReference type="Pfam" id="PF03358"/>
    </source>
</evidence>
<dbReference type="SUPFAM" id="SSF52218">
    <property type="entry name" value="Flavoproteins"/>
    <property type="match status" value="1"/>
</dbReference>
<dbReference type="GO" id="GO:0010181">
    <property type="term" value="F:FMN binding"/>
    <property type="evidence" value="ECO:0007669"/>
    <property type="project" value="TreeGrafter"/>
</dbReference>
<dbReference type="AlphaFoldDB" id="A0A9X3N308"/>
<dbReference type="Pfam" id="PF03358">
    <property type="entry name" value="FMN_red"/>
    <property type="match status" value="1"/>
</dbReference>
<accession>A0A9X3N308</accession>
<dbReference type="Proteomes" id="UP001149140">
    <property type="component" value="Unassembled WGS sequence"/>
</dbReference>
<dbReference type="PANTHER" id="PTHR30543:SF21">
    <property type="entry name" value="NAD(P)H-DEPENDENT FMN REDUCTASE LOT6"/>
    <property type="match status" value="1"/>
</dbReference>
<gene>
    <name evidence="2" type="ORF">OM076_36310</name>
</gene>
<dbReference type="InterPro" id="IPR050712">
    <property type="entry name" value="NAD(P)H-dep_reductase"/>
</dbReference>
<evidence type="ECO:0000313" key="2">
    <source>
        <dbReference type="EMBL" id="MDA0165787.1"/>
    </source>
</evidence>
<dbReference type="RefSeq" id="WP_270045049.1">
    <property type="nucleotide sequence ID" value="NZ_JAPDOD010000052.1"/>
</dbReference>
<feature type="domain" description="NADPH-dependent FMN reductase-like" evidence="1">
    <location>
        <begin position="1"/>
        <end position="146"/>
    </location>
</feature>
<dbReference type="EMBL" id="JAPDOD010000052">
    <property type="protein sequence ID" value="MDA0165787.1"/>
    <property type="molecule type" value="Genomic_DNA"/>
</dbReference>
<sequence length="184" mass="19320">MKVLGLSGSLRAGSHNSKLLRAAGDLLPGEAELVEFDGLKLIPPFDEDDEHARPDSVQALFDAIADADAVLVSTPEYNHSIPGQLKNALDWLSRPLAESPLRNKPAAVVGASTGLFGAVWAQAEARKVLSAIGARVIDRELPIGMADDAFHPHGPLVDEDLSLALAGILAELHAETRSSLPAAA</sequence>
<dbReference type="InterPro" id="IPR005025">
    <property type="entry name" value="FMN_Rdtase-like_dom"/>
</dbReference>
<keyword evidence="3" id="KW-1185">Reference proteome</keyword>
<dbReference type="InterPro" id="IPR029039">
    <property type="entry name" value="Flavoprotein-like_sf"/>
</dbReference>
<organism evidence="2 3">
    <name type="scientific">Solirubrobacter ginsenosidimutans</name>
    <dbReference type="NCBI Taxonomy" id="490573"/>
    <lineage>
        <taxon>Bacteria</taxon>
        <taxon>Bacillati</taxon>
        <taxon>Actinomycetota</taxon>
        <taxon>Thermoleophilia</taxon>
        <taxon>Solirubrobacterales</taxon>
        <taxon>Solirubrobacteraceae</taxon>
        <taxon>Solirubrobacter</taxon>
    </lineage>
</organism>
<evidence type="ECO:0000313" key="3">
    <source>
        <dbReference type="Proteomes" id="UP001149140"/>
    </source>
</evidence>
<reference evidence="2" key="1">
    <citation type="submission" date="2022-10" db="EMBL/GenBank/DDBJ databases">
        <title>The WGS of Solirubrobacter ginsenosidimutans DSM 21036.</title>
        <authorList>
            <person name="Jiang Z."/>
        </authorList>
    </citation>
    <scope>NUCLEOTIDE SEQUENCE</scope>
    <source>
        <strain evidence="2">DSM 21036</strain>
    </source>
</reference>
<dbReference type="PANTHER" id="PTHR30543">
    <property type="entry name" value="CHROMATE REDUCTASE"/>
    <property type="match status" value="1"/>
</dbReference>